<dbReference type="EMBL" id="OW240914">
    <property type="protein sequence ID" value="CAH2276778.1"/>
    <property type="molecule type" value="Genomic_DNA"/>
</dbReference>
<proteinExistence type="predicted"/>
<evidence type="ECO:0000313" key="2">
    <source>
        <dbReference type="Proteomes" id="UP001295444"/>
    </source>
</evidence>
<organism evidence="1 2">
    <name type="scientific">Pelobates cultripes</name>
    <name type="common">Western spadefoot toad</name>
    <dbReference type="NCBI Taxonomy" id="61616"/>
    <lineage>
        <taxon>Eukaryota</taxon>
        <taxon>Metazoa</taxon>
        <taxon>Chordata</taxon>
        <taxon>Craniata</taxon>
        <taxon>Vertebrata</taxon>
        <taxon>Euteleostomi</taxon>
        <taxon>Amphibia</taxon>
        <taxon>Batrachia</taxon>
        <taxon>Anura</taxon>
        <taxon>Pelobatoidea</taxon>
        <taxon>Pelobatidae</taxon>
        <taxon>Pelobates</taxon>
    </lineage>
</organism>
<name>A0AAD1RSR3_PELCU</name>
<sequence>MKRFTLPLISSKRKKKADCLPRGECSFNPKQWQRYNNKHLCSSEDMGGGGGKDRGGAYNPNQSQVILIQRNLIKQKIKHQK</sequence>
<accession>A0AAD1RSR3</accession>
<reference evidence="1" key="1">
    <citation type="submission" date="2022-03" db="EMBL/GenBank/DDBJ databases">
        <authorList>
            <person name="Alioto T."/>
            <person name="Alioto T."/>
            <person name="Gomez Garrido J."/>
        </authorList>
    </citation>
    <scope>NUCLEOTIDE SEQUENCE</scope>
</reference>
<dbReference type="AlphaFoldDB" id="A0AAD1RSR3"/>
<dbReference type="Proteomes" id="UP001295444">
    <property type="component" value="Chromosome 03"/>
</dbReference>
<protein>
    <submittedName>
        <fullName evidence="1">Uncharacterized protein</fullName>
    </submittedName>
</protein>
<evidence type="ECO:0000313" key="1">
    <source>
        <dbReference type="EMBL" id="CAH2276778.1"/>
    </source>
</evidence>
<gene>
    <name evidence="1" type="ORF">PECUL_23A003103</name>
</gene>
<feature type="non-terminal residue" evidence="1">
    <location>
        <position position="81"/>
    </location>
</feature>
<keyword evidence="2" id="KW-1185">Reference proteome</keyword>